<feature type="transmembrane region" description="Helical" evidence="6">
    <location>
        <begin position="278"/>
        <end position="303"/>
    </location>
</feature>
<dbReference type="EMBL" id="CP102845">
    <property type="protein sequence ID" value="UVF21017.1"/>
    <property type="molecule type" value="Genomic_DNA"/>
</dbReference>
<evidence type="ECO:0000256" key="3">
    <source>
        <dbReference type="ARBA" id="ARBA00022692"/>
    </source>
</evidence>
<feature type="transmembrane region" description="Helical" evidence="6">
    <location>
        <begin position="164"/>
        <end position="187"/>
    </location>
</feature>
<feature type="signal peptide" evidence="7">
    <location>
        <begin position="1"/>
        <end position="34"/>
    </location>
</feature>
<evidence type="ECO:0000256" key="4">
    <source>
        <dbReference type="ARBA" id="ARBA00022989"/>
    </source>
</evidence>
<feature type="transmembrane region" description="Helical" evidence="6">
    <location>
        <begin position="202"/>
        <end position="221"/>
    </location>
</feature>
<proteinExistence type="predicted"/>
<keyword evidence="7" id="KW-0732">Signal</keyword>
<feature type="transmembrane region" description="Helical" evidence="6">
    <location>
        <begin position="233"/>
        <end position="255"/>
    </location>
</feature>
<accession>A0ABY5RW22</accession>
<dbReference type="RefSeq" id="WP_173948376.1">
    <property type="nucleotide sequence ID" value="NZ_CP102845.1"/>
</dbReference>
<protein>
    <submittedName>
        <fullName evidence="8">Cytochrome c oxidase assembly protein</fullName>
    </submittedName>
</protein>
<evidence type="ECO:0000256" key="5">
    <source>
        <dbReference type="ARBA" id="ARBA00023136"/>
    </source>
</evidence>
<feature type="transmembrane region" description="Helical" evidence="6">
    <location>
        <begin position="80"/>
        <end position="103"/>
    </location>
</feature>
<keyword evidence="3 6" id="KW-0812">Transmembrane</keyword>
<dbReference type="InterPro" id="IPR019108">
    <property type="entry name" value="Caa3_assmbl_CtaG-rel"/>
</dbReference>
<feature type="transmembrane region" description="Helical" evidence="6">
    <location>
        <begin position="123"/>
        <end position="144"/>
    </location>
</feature>
<evidence type="ECO:0000256" key="2">
    <source>
        <dbReference type="ARBA" id="ARBA00022475"/>
    </source>
</evidence>
<sequence>MRLGSRETSCRKWPKAAPRLAVAAALLSSGPALAHGTAPHGPGDLWHSWSVDPLVTIPLAASSLLFVLGTWRLRAQLGRFLPGFGLAQVLSFAAGILVLAVALLSPLEGLSKPLLSAHMVQHILLIAVAPPLLVLGKPEVPWLWALPASWRRGLARNGPTRAAFALLAPCAKPIPAAMIHMATLWIWHSPALFDAALASDRLHWLEHVLFFGTALLFWRAIIKARSGRQGAAAALIACFVTLLQSGLLSALLSFAREALYHSPDTAAWGLSALEDQQLAGAIMSLPMCGIYLLAGLIMALRLVTAPGRERRMRPPVASPKLLKQSP</sequence>
<name>A0ABY5RW22_9HYPH</name>
<keyword evidence="5 6" id="KW-0472">Membrane</keyword>
<evidence type="ECO:0000256" key="1">
    <source>
        <dbReference type="ARBA" id="ARBA00004651"/>
    </source>
</evidence>
<keyword evidence="2" id="KW-1003">Cell membrane</keyword>
<dbReference type="Pfam" id="PF09678">
    <property type="entry name" value="Caa3_CtaG"/>
    <property type="match status" value="1"/>
</dbReference>
<evidence type="ECO:0000313" key="8">
    <source>
        <dbReference type="EMBL" id="UVF21017.1"/>
    </source>
</evidence>
<evidence type="ECO:0000313" key="9">
    <source>
        <dbReference type="Proteomes" id="UP001017257"/>
    </source>
</evidence>
<organism evidence="8 9">
    <name type="scientific">Microvirga terrae</name>
    <dbReference type="NCBI Taxonomy" id="2740529"/>
    <lineage>
        <taxon>Bacteria</taxon>
        <taxon>Pseudomonadati</taxon>
        <taxon>Pseudomonadota</taxon>
        <taxon>Alphaproteobacteria</taxon>
        <taxon>Hyphomicrobiales</taxon>
        <taxon>Methylobacteriaceae</taxon>
        <taxon>Microvirga</taxon>
    </lineage>
</organism>
<evidence type="ECO:0000256" key="7">
    <source>
        <dbReference type="SAM" id="SignalP"/>
    </source>
</evidence>
<evidence type="ECO:0000256" key="6">
    <source>
        <dbReference type="SAM" id="Phobius"/>
    </source>
</evidence>
<gene>
    <name evidence="8" type="ORF">HPT29_007815</name>
</gene>
<reference evidence="8" key="1">
    <citation type="submission" date="2022-08" db="EMBL/GenBank/DDBJ databases">
        <title>Microvirga terrae sp. nov., isolated from soil.</title>
        <authorList>
            <person name="Kim K.H."/>
            <person name="Seo Y.L."/>
            <person name="Kim J.M."/>
            <person name="Lee J.K."/>
            <person name="Han D.M."/>
            <person name="Jeon C.O."/>
        </authorList>
    </citation>
    <scope>NUCLEOTIDE SEQUENCE</scope>
    <source>
        <strain evidence="8">R24</strain>
    </source>
</reference>
<comment type="subcellular location">
    <subcellularLocation>
        <location evidence="1">Cell membrane</location>
        <topology evidence="1">Multi-pass membrane protein</topology>
    </subcellularLocation>
</comment>
<keyword evidence="9" id="KW-1185">Reference proteome</keyword>
<feature type="transmembrane region" description="Helical" evidence="6">
    <location>
        <begin position="50"/>
        <end position="68"/>
    </location>
</feature>
<feature type="chain" id="PRO_5046407731" evidence="7">
    <location>
        <begin position="35"/>
        <end position="326"/>
    </location>
</feature>
<dbReference type="Proteomes" id="UP001017257">
    <property type="component" value="Chromosome"/>
</dbReference>
<keyword evidence="4 6" id="KW-1133">Transmembrane helix</keyword>